<reference evidence="9 10" key="1">
    <citation type="journal article" date="2022" name="Gigascience">
        <title>A chromosome-level genome assembly and annotation of the desert horned lizard, Phrynosoma platyrhinos, provides insight into chromosomal rearrangements among reptiles.</title>
        <authorList>
            <person name="Koochekian N."/>
            <person name="Ascanio A."/>
            <person name="Farleigh K."/>
            <person name="Card D.C."/>
            <person name="Schield D.R."/>
            <person name="Castoe T.A."/>
            <person name="Jezkova T."/>
        </authorList>
    </citation>
    <scope>NUCLEOTIDE SEQUENCE [LARGE SCALE GENOMIC DNA]</scope>
    <source>
        <strain evidence="9">NK-2021</strain>
    </source>
</reference>
<accession>A0ABQ7SV44</accession>
<dbReference type="Pfam" id="PF23354">
    <property type="entry name" value="TPR_NUP160_120_M"/>
    <property type="match status" value="1"/>
</dbReference>
<evidence type="ECO:0000313" key="10">
    <source>
        <dbReference type="Proteomes" id="UP000826234"/>
    </source>
</evidence>
<feature type="domain" description="Nucleoporin Nup120/160 beta-propeller" evidence="5">
    <location>
        <begin position="46"/>
        <end position="216"/>
    </location>
</feature>
<evidence type="ECO:0000259" key="6">
    <source>
        <dbReference type="Pfam" id="PF23345"/>
    </source>
</evidence>
<dbReference type="PANTHER" id="PTHR21286:SF0">
    <property type="entry name" value="NUCLEAR PORE COMPLEX PROTEIN NUP160"/>
    <property type="match status" value="1"/>
</dbReference>
<feature type="region of interest" description="Disordered" evidence="4">
    <location>
        <begin position="353"/>
        <end position="382"/>
    </location>
</feature>
<dbReference type="EMBL" id="JAIPUX010003289">
    <property type="protein sequence ID" value="KAH0621184.1"/>
    <property type="molecule type" value="Genomic_DNA"/>
</dbReference>
<evidence type="ECO:0000259" key="8">
    <source>
        <dbReference type="Pfam" id="PF23354"/>
    </source>
</evidence>
<dbReference type="InterPro" id="IPR059141">
    <property type="entry name" value="Beta-prop_Nup120_160"/>
</dbReference>
<feature type="domain" description="Nucleoporin Nup120/160 beta-propeller" evidence="5">
    <location>
        <begin position="219"/>
        <end position="332"/>
    </location>
</feature>
<keyword evidence="2" id="KW-0813">Transport</keyword>
<evidence type="ECO:0000256" key="1">
    <source>
        <dbReference type="ARBA" id="ARBA00004123"/>
    </source>
</evidence>
<gene>
    <name evidence="9" type="ORF">JD844_022239</name>
</gene>
<dbReference type="InterPro" id="IPR056547">
    <property type="entry name" value="NUP160_helical"/>
</dbReference>
<organism evidence="9 10">
    <name type="scientific">Phrynosoma platyrhinos</name>
    <name type="common">Desert horned lizard</name>
    <dbReference type="NCBI Taxonomy" id="52577"/>
    <lineage>
        <taxon>Eukaryota</taxon>
        <taxon>Metazoa</taxon>
        <taxon>Chordata</taxon>
        <taxon>Craniata</taxon>
        <taxon>Vertebrata</taxon>
        <taxon>Euteleostomi</taxon>
        <taxon>Lepidosauria</taxon>
        <taxon>Squamata</taxon>
        <taxon>Bifurcata</taxon>
        <taxon>Unidentata</taxon>
        <taxon>Episquamata</taxon>
        <taxon>Toxicofera</taxon>
        <taxon>Iguania</taxon>
        <taxon>Phrynosomatidae</taxon>
        <taxon>Phrynosomatinae</taxon>
        <taxon>Phrynosoma</taxon>
    </lineage>
</organism>
<evidence type="ECO:0000256" key="2">
    <source>
        <dbReference type="ARBA" id="ARBA00022448"/>
    </source>
</evidence>
<comment type="caution">
    <text evidence="9">The sequence shown here is derived from an EMBL/GenBank/DDBJ whole genome shotgun (WGS) entry which is preliminary data.</text>
</comment>
<keyword evidence="10" id="KW-1185">Reference proteome</keyword>
<dbReference type="Pfam" id="PF23345">
    <property type="entry name" value="NUP160_helical"/>
    <property type="match status" value="1"/>
</dbReference>
<evidence type="ECO:0000259" key="5">
    <source>
        <dbReference type="Pfam" id="PF11715"/>
    </source>
</evidence>
<keyword evidence="3" id="KW-0539">Nucleus</keyword>
<dbReference type="Pfam" id="PF23347">
    <property type="entry name" value="TPR_Nup160_C"/>
    <property type="match status" value="1"/>
</dbReference>
<name>A0ABQ7SV44_PHRPL</name>
<dbReference type="InterPro" id="IPR056535">
    <property type="entry name" value="TPR_NUP160_M"/>
</dbReference>
<evidence type="ECO:0000313" key="9">
    <source>
        <dbReference type="EMBL" id="KAH0621184.1"/>
    </source>
</evidence>
<dbReference type="PANTHER" id="PTHR21286">
    <property type="entry name" value="NUCLEAR PORE COMPLEX PROTEIN NUP160"/>
    <property type="match status" value="1"/>
</dbReference>
<evidence type="ECO:0000256" key="3">
    <source>
        <dbReference type="ARBA" id="ARBA00023242"/>
    </source>
</evidence>
<dbReference type="InterPro" id="IPR056536">
    <property type="entry name" value="TPR_NUP160_C"/>
</dbReference>
<feature type="domain" description="NUP160 middle TPR" evidence="8">
    <location>
        <begin position="916"/>
        <end position="1053"/>
    </location>
</feature>
<sequence>MAAAEGLPERGYWELSGAERRARRKARELSFSLPGGGSSPTATRATSSGTLELMEESLDINLLNNTVQLKFQNCSLLPGGVHIFETQNHVVILILTNQTVHRLMLPHPARMYRSELITESHMQSVFTDIGKIHLRDPLNYCVIPTVPGLSAYSFASAAWLTSDGGALFALPSASGGIFVLNLPPYDIHGMVSSSVLELKQSSVMQRLLTGWMPTAIRLDQMCLMVADMLEFVPVNKDLRHAAGTGHKLQLAYSETLGLYIGVYLHAPKQGQFCVFQLVSTESHRYSLDHISSLFTSQETLVDFTLTTSEIWALWHDDENQTTVKYINFEHEAGFGQVGQRRLSWAEGREDAESCGTQFPGEAAGLTREGSTASPRGGEGRHQGQAQLPEALWWLGPRGWCQDPTSLSLDLLSRQVSMQPLPAEEVDIRDDQDPRETFTEAIFMPGQFTNAALLKALQFQGNVTEYEFSHEEFRQLQIEFWSKFYAYCLQYQEELSRPLALLWNQCTNMVCLLKKGYVSFLVPCTLVDHLYLLPDEQLINEVESVGLDESEFSHDLVSLVQCLRLIGESVNVEMALTMEMACCRLQSPERAAEQILKDLIANDTDNLMEDINSKLQEIKNPISAIGVLIREMDYETDMEMERGFNIAQPLNVRMHLSQLYGSSTTVSMICRCVYKMSMTRFFICRDLLILQHLLLRLGDAVILGGGQLFHTQQNLLHRTSLLLLSYYVIRWASQRLASDVPVDELESNLQHLSVLKLTDSTALAPLKLVSGPQTVVELFFQEVARKHTISQLFQSNAALDAAGLSWPQMFSAICSYLLQFLWPSNPCFLFPECLMGACQYAQLQEYIRLLEPWCHVNVGSCRFMMGRCYLVMGEGHKALECFCQAASEVGKEEFLDRLIRSEDVEMASTPRLQYYDKATLRTCIFKHHLDLGHNSQAYEALTHNPDSSRQLDCLRQLVVVLCERSQLQDLVEFPYVNLHNEVVGIIEYRARAVDLMTHNYYELLYAFHVYRHNYRKAGTVMFEYGMRLGREVRTLAGLQKQANCYLAALNCLRLIRPEYAWIVQPASGAVYERPGASPKRSHDGECAVAPRGSQIEILELQDLEKECMLARIRLTLAQHDPSTTAITGNSSPKELVTLLVQAGLFDTAISLCQTYNLSLKPVFEGLTFKCIKLQFGGEAALTEAWDWLAANQFSSVITTKETSATDEAWRLLSSYLDRYKCPNSPYHHCVINKLLSHGVPLPNWLINSYKKVDAAELLRLYLNYDLLEEAAELVLEYVDAILGKGHDYFGIEFPLSATTPIVWLPYSAIDQLLQALGENAANHHNMVLFQKVHDKLEAYQNQVDKATRDFLYRRN</sequence>
<proteinExistence type="predicted"/>
<protein>
    <recommendedName>
        <fullName evidence="11">Nuclear pore complex protein Nup160</fullName>
    </recommendedName>
</protein>
<dbReference type="InterPro" id="IPR021717">
    <property type="entry name" value="Nucleoporin_Nup160"/>
</dbReference>
<dbReference type="Proteomes" id="UP000826234">
    <property type="component" value="Unassembled WGS sequence"/>
</dbReference>
<feature type="domain" description="Nucleoporin Nup120/160 beta-propeller" evidence="5">
    <location>
        <begin position="459"/>
        <end position="526"/>
    </location>
</feature>
<evidence type="ECO:0000256" key="4">
    <source>
        <dbReference type="SAM" id="MobiDB-lite"/>
    </source>
</evidence>
<evidence type="ECO:0008006" key="11">
    <source>
        <dbReference type="Google" id="ProtNLM"/>
    </source>
</evidence>
<dbReference type="Pfam" id="PF11715">
    <property type="entry name" value="Beta-prop_Nup120_160"/>
    <property type="match status" value="3"/>
</dbReference>
<comment type="subcellular location">
    <subcellularLocation>
        <location evidence="1">Nucleus</location>
    </subcellularLocation>
</comment>
<evidence type="ECO:0000259" key="7">
    <source>
        <dbReference type="Pfam" id="PF23347"/>
    </source>
</evidence>
<feature type="domain" description="NUP160 C-terminal TPR" evidence="7">
    <location>
        <begin position="1098"/>
        <end position="1353"/>
    </location>
</feature>
<feature type="domain" description="NUP160 helical" evidence="6">
    <location>
        <begin position="551"/>
        <end position="778"/>
    </location>
</feature>